<name>A0A0C9WF90_9AGAM</name>
<organism evidence="3 4">
    <name type="scientific">Hydnomerulius pinastri MD-312</name>
    <dbReference type="NCBI Taxonomy" id="994086"/>
    <lineage>
        <taxon>Eukaryota</taxon>
        <taxon>Fungi</taxon>
        <taxon>Dikarya</taxon>
        <taxon>Basidiomycota</taxon>
        <taxon>Agaricomycotina</taxon>
        <taxon>Agaricomycetes</taxon>
        <taxon>Agaricomycetidae</taxon>
        <taxon>Boletales</taxon>
        <taxon>Boletales incertae sedis</taxon>
        <taxon>Leucogyrophana</taxon>
    </lineage>
</organism>
<reference evidence="3 4" key="1">
    <citation type="submission" date="2014-04" db="EMBL/GenBank/DDBJ databases">
        <title>Evolutionary Origins and Diversification of the Mycorrhizal Mutualists.</title>
        <authorList>
            <consortium name="DOE Joint Genome Institute"/>
            <consortium name="Mycorrhizal Genomics Consortium"/>
            <person name="Kohler A."/>
            <person name="Kuo A."/>
            <person name="Nagy L.G."/>
            <person name="Floudas D."/>
            <person name="Copeland A."/>
            <person name="Barry K.W."/>
            <person name="Cichocki N."/>
            <person name="Veneault-Fourrey C."/>
            <person name="LaButti K."/>
            <person name="Lindquist E.A."/>
            <person name="Lipzen A."/>
            <person name="Lundell T."/>
            <person name="Morin E."/>
            <person name="Murat C."/>
            <person name="Riley R."/>
            <person name="Ohm R."/>
            <person name="Sun H."/>
            <person name="Tunlid A."/>
            <person name="Henrissat B."/>
            <person name="Grigoriev I.V."/>
            <person name="Hibbett D.S."/>
            <person name="Martin F."/>
        </authorList>
    </citation>
    <scope>NUCLEOTIDE SEQUENCE [LARGE SCALE GENOMIC DNA]</scope>
    <source>
        <strain evidence="3 4">MD-312</strain>
    </source>
</reference>
<dbReference type="Proteomes" id="UP000053820">
    <property type="component" value="Unassembled WGS sequence"/>
</dbReference>
<evidence type="ECO:0000313" key="4">
    <source>
        <dbReference type="Proteomes" id="UP000053820"/>
    </source>
</evidence>
<dbReference type="PANTHER" id="PTHR46825:SF15">
    <property type="entry name" value="BETA-LACTAMASE-RELATED DOMAIN-CONTAINING PROTEIN"/>
    <property type="match status" value="1"/>
</dbReference>
<sequence length="582" mass="63608">MALLLATGLGLVSLPLLTYTYPSLLTQLGLGYTVPDSSSSSYGGNVITPVLSTLIEEILAAENITGLSVAVVPKHGTPEFHTWGDRTEEGDEMTPDTLFHMASVSKAFCATALGLLIDDFANGKNVTALPPGLTEITWHTRLSDILPGEWQLMNEWASERATLRDILSHVSGVPRHDYSYGPLDTAQDAVTRLRYLRPAFELREQWSYNNIMFMVGAHIIATYSDQPYTSFVEERIFSPLGMTSSTFSPNKAEASGKFTQGWTKDGRRLPEWFTEDMALLKAGPGGVISSAVDMSKWVSTWVNKGVHGDKTVIPLSVYQNASYSYSVSTDHPADPSHSVVGYGMGWFRHSYRGHDVVYHSGAIPGFSTLVSFLPSDEFGVVVFANAGDKAGPVMTISNHILEQALHLERALTPSSSADSPPAKANDQPQTWSSTLSLEDFAGTYSNPGYGAFTLCGSSSSSFYCSKVRSDFALVDKAQSSPDSSIELLAEWPRIWSSHIRMRYQQGSVFEVDFTSLFPSGYGKDSTPFETGEIGTSEGTAEFVVQDGQIIGFGISGLVGRQTERARIYKTVQDRSEVWFDRV</sequence>
<proteinExistence type="inferred from homology"/>
<dbReference type="OrthoDB" id="5946976at2759"/>
<feature type="domain" description="Beta-lactamase-related" evidence="2">
    <location>
        <begin position="53"/>
        <end position="391"/>
    </location>
</feature>
<dbReference type="EMBL" id="KN839848">
    <property type="protein sequence ID" value="KIJ64017.1"/>
    <property type="molecule type" value="Genomic_DNA"/>
</dbReference>
<keyword evidence="4" id="KW-1185">Reference proteome</keyword>
<comment type="similarity">
    <text evidence="1">Belongs to the peptidase S12 family.</text>
</comment>
<gene>
    <name evidence="3" type="ORF">HYDPIDRAFT_91246</name>
</gene>
<protein>
    <recommendedName>
        <fullName evidence="2">Beta-lactamase-related domain-containing protein</fullName>
    </recommendedName>
</protein>
<evidence type="ECO:0000313" key="3">
    <source>
        <dbReference type="EMBL" id="KIJ64017.1"/>
    </source>
</evidence>
<dbReference type="InterPro" id="IPR012338">
    <property type="entry name" value="Beta-lactam/transpept-like"/>
</dbReference>
<dbReference type="Pfam" id="PF00144">
    <property type="entry name" value="Beta-lactamase"/>
    <property type="match status" value="1"/>
</dbReference>
<accession>A0A0C9WF90</accession>
<dbReference type="InterPro" id="IPR001466">
    <property type="entry name" value="Beta-lactam-related"/>
</dbReference>
<evidence type="ECO:0000256" key="1">
    <source>
        <dbReference type="ARBA" id="ARBA00038215"/>
    </source>
</evidence>
<dbReference type="HOGENOM" id="CLU_020027_14_0_1"/>
<evidence type="ECO:0000259" key="2">
    <source>
        <dbReference type="Pfam" id="PF00144"/>
    </source>
</evidence>
<dbReference type="Gene3D" id="3.40.710.10">
    <property type="entry name" value="DD-peptidase/beta-lactamase superfamily"/>
    <property type="match status" value="1"/>
</dbReference>
<dbReference type="AlphaFoldDB" id="A0A0C9WF90"/>
<dbReference type="SUPFAM" id="SSF56601">
    <property type="entry name" value="beta-lactamase/transpeptidase-like"/>
    <property type="match status" value="1"/>
</dbReference>
<dbReference type="InterPro" id="IPR050491">
    <property type="entry name" value="AmpC-like"/>
</dbReference>
<dbReference type="PANTHER" id="PTHR46825">
    <property type="entry name" value="D-ALANYL-D-ALANINE-CARBOXYPEPTIDASE/ENDOPEPTIDASE AMPH"/>
    <property type="match status" value="1"/>
</dbReference>